<evidence type="ECO:0000256" key="1">
    <source>
        <dbReference type="SAM" id="MobiDB-lite"/>
    </source>
</evidence>
<accession>A0A9X0D3V8</accession>
<feature type="compositionally biased region" description="Basic and acidic residues" evidence="1">
    <location>
        <begin position="42"/>
        <end position="52"/>
    </location>
</feature>
<dbReference type="PANTHER" id="PTHR35558">
    <property type="entry name" value="SGNH_HYDRO DOMAIN-CONTAINING PROTEIN"/>
    <property type="match status" value="1"/>
</dbReference>
<feature type="non-terminal residue" evidence="2">
    <location>
        <position position="1"/>
    </location>
</feature>
<feature type="compositionally biased region" description="Basic residues" evidence="1">
    <location>
        <begin position="1"/>
        <end position="25"/>
    </location>
</feature>
<organism evidence="2 3">
    <name type="scientific">Desmophyllum pertusum</name>
    <dbReference type="NCBI Taxonomy" id="174260"/>
    <lineage>
        <taxon>Eukaryota</taxon>
        <taxon>Metazoa</taxon>
        <taxon>Cnidaria</taxon>
        <taxon>Anthozoa</taxon>
        <taxon>Hexacorallia</taxon>
        <taxon>Scleractinia</taxon>
        <taxon>Caryophylliina</taxon>
        <taxon>Caryophylliidae</taxon>
        <taxon>Desmophyllum</taxon>
    </lineage>
</organism>
<evidence type="ECO:0000313" key="3">
    <source>
        <dbReference type="Proteomes" id="UP001163046"/>
    </source>
</evidence>
<keyword evidence="3" id="KW-1185">Reference proteome</keyword>
<reference evidence="2" key="1">
    <citation type="submission" date="2023-01" db="EMBL/GenBank/DDBJ databases">
        <title>Genome assembly of the deep-sea coral Lophelia pertusa.</title>
        <authorList>
            <person name="Herrera S."/>
            <person name="Cordes E."/>
        </authorList>
    </citation>
    <scope>NUCLEOTIDE SEQUENCE</scope>
    <source>
        <strain evidence="2">USNM1676648</strain>
        <tissue evidence="2">Polyp</tissue>
    </source>
</reference>
<dbReference type="EMBL" id="MU825893">
    <property type="protein sequence ID" value="KAJ7383894.1"/>
    <property type="molecule type" value="Genomic_DNA"/>
</dbReference>
<feature type="region of interest" description="Disordered" evidence="1">
    <location>
        <begin position="1"/>
        <end position="57"/>
    </location>
</feature>
<evidence type="ECO:0000313" key="2">
    <source>
        <dbReference type="EMBL" id="KAJ7383894.1"/>
    </source>
</evidence>
<dbReference type="OrthoDB" id="5988538at2759"/>
<proteinExistence type="predicted"/>
<name>A0A9X0D3V8_9CNID</name>
<dbReference type="AlphaFoldDB" id="A0A9X0D3V8"/>
<dbReference type="Proteomes" id="UP001163046">
    <property type="component" value="Unassembled WGS sequence"/>
</dbReference>
<feature type="region of interest" description="Disordered" evidence="1">
    <location>
        <begin position="186"/>
        <end position="209"/>
    </location>
</feature>
<sequence length="209" mass="21932">MPPRKRPAAKAPKSKAIRPNKRANRARVQPEVPVVPAGLDTSNERAPTDETRPSQGTVSVDVGAITSTISAVISQAIKTAFSADNLATILGTNANQQVVSQDTARPVDKAVDADVADLTLDMNSQSGTGGVNPINLVNTGLNDPKPQTPFTSVSVALTSRVSPKIKAKIWANEYIDFGTLLSSSPQNEGKYSLSMSPSVGSSNKPQLTL</sequence>
<protein>
    <submittedName>
        <fullName evidence="2">Uncharacterized protein</fullName>
    </submittedName>
</protein>
<comment type="caution">
    <text evidence="2">The sequence shown here is derived from an EMBL/GenBank/DDBJ whole genome shotgun (WGS) entry which is preliminary data.</text>
</comment>
<gene>
    <name evidence="2" type="ORF">OS493_025219</name>
</gene>
<dbReference type="PANTHER" id="PTHR35558:SF1">
    <property type="entry name" value="ENDONUCLEASE_EXONUCLEASE_PHOSPHATASE DOMAIN-CONTAINING PROTEIN"/>
    <property type="match status" value="1"/>
</dbReference>